<dbReference type="InterPro" id="IPR007263">
    <property type="entry name" value="DCC1-like"/>
</dbReference>
<evidence type="ECO:0000313" key="2">
    <source>
        <dbReference type="Proteomes" id="UP001269081"/>
    </source>
</evidence>
<dbReference type="RefSeq" id="WP_310282161.1">
    <property type="nucleotide sequence ID" value="NZ_JAVDWQ010000009.1"/>
</dbReference>
<proteinExistence type="predicted"/>
<dbReference type="Pfam" id="PF04134">
    <property type="entry name" value="DCC1-like"/>
    <property type="match status" value="1"/>
</dbReference>
<protein>
    <submittedName>
        <fullName evidence="1">DCC family thiol-disulfide oxidoreductase YuxK</fullName>
    </submittedName>
</protein>
<dbReference type="InterPro" id="IPR052927">
    <property type="entry name" value="DCC_oxidoreductase"/>
</dbReference>
<dbReference type="PANTHER" id="PTHR33639:SF2">
    <property type="entry name" value="DUF393 DOMAIN-CONTAINING PROTEIN"/>
    <property type="match status" value="1"/>
</dbReference>
<gene>
    <name evidence="1" type="ORF">J2W48_002757</name>
</gene>
<keyword evidence="2" id="KW-1185">Reference proteome</keyword>
<organism evidence="1 2">
    <name type="scientific">Flavobacterium piscis</name>
    <dbReference type="NCBI Taxonomy" id="1114874"/>
    <lineage>
        <taxon>Bacteria</taxon>
        <taxon>Pseudomonadati</taxon>
        <taxon>Bacteroidota</taxon>
        <taxon>Flavobacteriia</taxon>
        <taxon>Flavobacteriales</taxon>
        <taxon>Flavobacteriaceae</taxon>
        <taxon>Flavobacterium</taxon>
    </lineage>
</organism>
<dbReference type="PANTHER" id="PTHR33639">
    <property type="entry name" value="THIOL-DISULFIDE OXIDOREDUCTASE DCC"/>
    <property type="match status" value="1"/>
</dbReference>
<evidence type="ECO:0000313" key="1">
    <source>
        <dbReference type="EMBL" id="MDR7210806.1"/>
    </source>
</evidence>
<name>A0ABU1YBA5_9FLAO</name>
<comment type="caution">
    <text evidence="1">The sequence shown here is derived from an EMBL/GenBank/DDBJ whole genome shotgun (WGS) entry which is preliminary data.</text>
</comment>
<dbReference type="Proteomes" id="UP001269081">
    <property type="component" value="Unassembled WGS sequence"/>
</dbReference>
<accession>A0ABU1YBA5</accession>
<dbReference type="EMBL" id="JAVDWQ010000009">
    <property type="protein sequence ID" value="MDR7210806.1"/>
    <property type="molecule type" value="Genomic_DNA"/>
</dbReference>
<reference evidence="1 2" key="1">
    <citation type="submission" date="2023-07" db="EMBL/GenBank/DDBJ databases">
        <title>Sorghum-associated microbial communities from plants grown in Nebraska, USA.</title>
        <authorList>
            <person name="Schachtman D."/>
        </authorList>
    </citation>
    <scope>NUCLEOTIDE SEQUENCE [LARGE SCALE GENOMIC DNA]</scope>
    <source>
        <strain evidence="1 2">4129</strain>
    </source>
</reference>
<sequence length="147" mass="16867">MEIRSEIASFLARTGEHKKIILFDGVCNLCDSAVQFIIKHDKKDVFRFVALQSELGIEICNYIGLDQSKIDSIILYNPGVAYYYKSSAVLEIGKELGGIYSLASIFKILPEKLRNYIYDYIAKNRYKWYGKKESCMIPTAELKAKFL</sequence>